<name>A0AAJ0HTK9_9PEZI</name>
<keyword evidence="1" id="KW-1133">Transmembrane helix</keyword>
<feature type="transmembrane region" description="Helical" evidence="1">
    <location>
        <begin position="152"/>
        <end position="172"/>
    </location>
</feature>
<dbReference type="EMBL" id="JAUIQD010000001">
    <property type="protein sequence ID" value="KAK3362428.1"/>
    <property type="molecule type" value="Genomic_DNA"/>
</dbReference>
<feature type="transmembrane region" description="Helical" evidence="1">
    <location>
        <begin position="120"/>
        <end position="140"/>
    </location>
</feature>
<keyword evidence="4" id="KW-1185">Reference proteome</keyword>
<dbReference type="PANTHER" id="PTHR24148">
    <property type="entry name" value="ANKYRIN REPEAT DOMAIN-CONTAINING PROTEIN 39 HOMOLOG-RELATED"/>
    <property type="match status" value="1"/>
</dbReference>
<feature type="domain" description="Heterokaryon incompatibility" evidence="2">
    <location>
        <begin position="332"/>
        <end position="501"/>
    </location>
</feature>
<evidence type="ECO:0000313" key="4">
    <source>
        <dbReference type="Proteomes" id="UP001275084"/>
    </source>
</evidence>
<accession>A0AAJ0HTK9</accession>
<organism evidence="3 4">
    <name type="scientific">Lasiosphaeria hispida</name>
    <dbReference type="NCBI Taxonomy" id="260671"/>
    <lineage>
        <taxon>Eukaryota</taxon>
        <taxon>Fungi</taxon>
        <taxon>Dikarya</taxon>
        <taxon>Ascomycota</taxon>
        <taxon>Pezizomycotina</taxon>
        <taxon>Sordariomycetes</taxon>
        <taxon>Sordariomycetidae</taxon>
        <taxon>Sordariales</taxon>
        <taxon>Lasiosphaeriaceae</taxon>
        <taxon>Lasiosphaeria</taxon>
    </lineage>
</organism>
<evidence type="ECO:0000259" key="2">
    <source>
        <dbReference type="Pfam" id="PF06985"/>
    </source>
</evidence>
<dbReference type="AlphaFoldDB" id="A0AAJ0HTK9"/>
<proteinExistence type="predicted"/>
<dbReference type="InterPro" id="IPR052895">
    <property type="entry name" value="HetReg/Transcr_Mod"/>
</dbReference>
<sequence>MGDIKQHLTAEQIEKLIKSLDRSEDALLPVERASRLILMQLVKILQCCTTLIKGFGDALLVGSLEKTVEFWLGWQPNPVHRAWWLLARPALSVLQDSKRSWSYGDRIRSWAFHDGPDPPAFPLLYCVVSAICFLLPRVLASFFWDKFTCLRADIWALYLMLLLHPVWVPYWIPPTRVWFTRPIRSIWRCWFGIFVAERKRGYLASALMLISGELLGQLTSWQLGRVPLRFDVTTPPGKALQAIALCVGYTWAFYLRHEHRYLAPCLRIRNWVWSCLRKPVQRQSIRGGEEQDYAYEPLEPRFIRLLDLKRDAWTWQLNCRIRHVALDDNPAYEAISYTWGSMTASHNICVGGKWLSITSNANTILQDRASFFETRTIWIDCICIDQQNISEKNVQVPLMDEIYRRAKRTVMHLGEYPDAGLAFSLVRDLLPRHRLIDSTVGNPEFEAFVGWATDKQVVTEQQIRQEALGYLRGLAVHDPRWLCLAQIMRHDYFSRVWILQEVVFASKCHVRCGGSWLDWKDFSQAMALIVGDEFQGAGYLGKLCESGPVPTRFHILRLVELKDKEALFRLLEASALRPTLCEILAGPLTPGLKASDPRDRVYGLVNVSRDAKDPDFAPDYSATQDLGEFFTMLCRKFLRRGRARHIFRVAGIWRRRSIADLPSWVPDWTCQSQESVGLERPFRAGGEEKPRIELKGEGEITIGGIIIDEIAKVSSRQFPATLGDLRESPASDQVFHLCIAVLEALRLSGLVSGDRIFETSSQSPSRSEAVWKTMVGDAVPNLQRKSAPWPAELRVHSIFTTLGVTVTRLLHTNTRVRAGDHEIFLPACQRAVLFPPVLALLEAGHASADRLLELFDEGGTSLKDDLRTMLEAGAANLITGVCFRRFAVLKSGRMALVPPLTAVGDSICVGVGLESPLVLRRDSSRVGEHVFRLVGEAYFNGIMDGELAAEATENPEVIRVI</sequence>
<evidence type="ECO:0000313" key="3">
    <source>
        <dbReference type="EMBL" id="KAK3362428.1"/>
    </source>
</evidence>
<protein>
    <submittedName>
        <fullName evidence="3">Heterokaryon incompatibility protein-domain-containing protein</fullName>
    </submittedName>
</protein>
<dbReference type="Proteomes" id="UP001275084">
    <property type="component" value="Unassembled WGS sequence"/>
</dbReference>
<reference evidence="3" key="1">
    <citation type="journal article" date="2023" name="Mol. Phylogenet. Evol.">
        <title>Genome-scale phylogeny and comparative genomics of the fungal order Sordariales.</title>
        <authorList>
            <person name="Hensen N."/>
            <person name="Bonometti L."/>
            <person name="Westerberg I."/>
            <person name="Brannstrom I.O."/>
            <person name="Guillou S."/>
            <person name="Cros-Aarteil S."/>
            <person name="Calhoun S."/>
            <person name="Haridas S."/>
            <person name="Kuo A."/>
            <person name="Mondo S."/>
            <person name="Pangilinan J."/>
            <person name="Riley R."/>
            <person name="LaButti K."/>
            <person name="Andreopoulos B."/>
            <person name="Lipzen A."/>
            <person name="Chen C."/>
            <person name="Yan M."/>
            <person name="Daum C."/>
            <person name="Ng V."/>
            <person name="Clum A."/>
            <person name="Steindorff A."/>
            <person name="Ohm R.A."/>
            <person name="Martin F."/>
            <person name="Silar P."/>
            <person name="Natvig D.O."/>
            <person name="Lalanne C."/>
            <person name="Gautier V."/>
            <person name="Ament-Velasquez S.L."/>
            <person name="Kruys A."/>
            <person name="Hutchinson M.I."/>
            <person name="Powell A.J."/>
            <person name="Barry K."/>
            <person name="Miller A.N."/>
            <person name="Grigoriev I.V."/>
            <person name="Debuchy R."/>
            <person name="Gladieux P."/>
            <person name="Hiltunen Thoren M."/>
            <person name="Johannesson H."/>
        </authorList>
    </citation>
    <scope>NUCLEOTIDE SEQUENCE</scope>
    <source>
        <strain evidence="3">CBS 955.72</strain>
    </source>
</reference>
<keyword evidence="1" id="KW-0812">Transmembrane</keyword>
<keyword evidence="1" id="KW-0472">Membrane</keyword>
<dbReference type="Pfam" id="PF06985">
    <property type="entry name" value="HET"/>
    <property type="match status" value="1"/>
</dbReference>
<reference evidence="3" key="2">
    <citation type="submission" date="2023-06" db="EMBL/GenBank/DDBJ databases">
        <authorList>
            <consortium name="Lawrence Berkeley National Laboratory"/>
            <person name="Haridas S."/>
            <person name="Hensen N."/>
            <person name="Bonometti L."/>
            <person name="Westerberg I."/>
            <person name="Brannstrom I.O."/>
            <person name="Guillou S."/>
            <person name="Cros-Aarteil S."/>
            <person name="Calhoun S."/>
            <person name="Kuo A."/>
            <person name="Mondo S."/>
            <person name="Pangilinan J."/>
            <person name="Riley R."/>
            <person name="Labutti K."/>
            <person name="Andreopoulos B."/>
            <person name="Lipzen A."/>
            <person name="Chen C."/>
            <person name="Yanf M."/>
            <person name="Daum C."/>
            <person name="Ng V."/>
            <person name="Clum A."/>
            <person name="Steindorff A."/>
            <person name="Ohm R."/>
            <person name="Martin F."/>
            <person name="Silar P."/>
            <person name="Natvig D."/>
            <person name="Lalanne C."/>
            <person name="Gautier V."/>
            <person name="Ament-Velasquez S.L."/>
            <person name="Kruys A."/>
            <person name="Hutchinson M.I."/>
            <person name="Powell A.J."/>
            <person name="Barry K."/>
            <person name="Miller A.N."/>
            <person name="Grigoriev I.V."/>
            <person name="Debuchy R."/>
            <person name="Gladieux P."/>
            <person name="Thoren M.H."/>
            <person name="Johannesson H."/>
        </authorList>
    </citation>
    <scope>NUCLEOTIDE SEQUENCE</scope>
    <source>
        <strain evidence="3">CBS 955.72</strain>
    </source>
</reference>
<comment type="caution">
    <text evidence="3">The sequence shown here is derived from an EMBL/GenBank/DDBJ whole genome shotgun (WGS) entry which is preliminary data.</text>
</comment>
<gene>
    <name evidence="3" type="ORF">B0T25DRAFT_561498</name>
</gene>
<dbReference type="PANTHER" id="PTHR24148:SF73">
    <property type="entry name" value="HET DOMAIN PROTEIN (AFU_ORTHOLOGUE AFUA_8G01020)"/>
    <property type="match status" value="1"/>
</dbReference>
<dbReference type="InterPro" id="IPR010730">
    <property type="entry name" value="HET"/>
</dbReference>
<dbReference type="Pfam" id="PF26639">
    <property type="entry name" value="Het-6_barrel"/>
    <property type="match status" value="1"/>
</dbReference>
<evidence type="ECO:0000256" key="1">
    <source>
        <dbReference type="SAM" id="Phobius"/>
    </source>
</evidence>